<accession>A0AAD1ZZW3</accession>
<dbReference type="EMBL" id="OU503051">
    <property type="protein sequence ID" value="CAI9778668.1"/>
    <property type="molecule type" value="Genomic_DNA"/>
</dbReference>
<dbReference type="AlphaFoldDB" id="A0AAD1ZZW3"/>
<dbReference type="PANTHER" id="PTHR44843">
    <property type="entry name" value="METHYLTRANSFERASE"/>
    <property type="match status" value="1"/>
</dbReference>
<proteinExistence type="predicted"/>
<dbReference type="Proteomes" id="UP000834106">
    <property type="component" value="Chromosome 16"/>
</dbReference>
<sequence>MKNGKRVRGTGRNQAVQSSSNFVSVFDKIQGFDFAVWLKSVEKEGDYVVVKMDAEGIEIHLVPRLVETGANCLIDKMLPGKEESRLSKHICSMLGNKLTQTSDTERMLYNHSPLS</sequence>
<reference evidence="1" key="1">
    <citation type="submission" date="2023-05" db="EMBL/GenBank/DDBJ databases">
        <authorList>
            <person name="Huff M."/>
        </authorList>
    </citation>
    <scope>NUCLEOTIDE SEQUENCE</scope>
</reference>
<evidence type="ECO:0008006" key="3">
    <source>
        <dbReference type="Google" id="ProtNLM"/>
    </source>
</evidence>
<gene>
    <name evidence="1" type="ORF">FPE_LOCUS26098</name>
</gene>
<evidence type="ECO:0000313" key="2">
    <source>
        <dbReference type="Proteomes" id="UP000834106"/>
    </source>
</evidence>
<keyword evidence="2" id="KW-1185">Reference proteome</keyword>
<evidence type="ECO:0000313" key="1">
    <source>
        <dbReference type="EMBL" id="CAI9778668.1"/>
    </source>
</evidence>
<protein>
    <recommendedName>
        <fullName evidence="3">Methyltransferase FkbM domain-containing protein</fullName>
    </recommendedName>
</protein>
<name>A0AAD1ZZW3_9LAMI</name>
<dbReference type="PANTHER" id="PTHR44843:SF13">
    <property type="entry name" value="METHYLTRANSFERASE FKBM DOMAIN-CONTAINING PROTEIN"/>
    <property type="match status" value="1"/>
</dbReference>
<organism evidence="1 2">
    <name type="scientific">Fraxinus pennsylvanica</name>
    <dbReference type="NCBI Taxonomy" id="56036"/>
    <lineage>
        <taxon>Eukaryota</taxon>
        <taxon>Viridiplantae</taxon>
        <taxon>Streptophyta</taxon>
        <taxon>Embryophyta</taxon>
        <taxon>Tracheophyta</taxon>
        <taxon>Spermatophyta</taxon>
        <taxon>Magnoliopsida</taxon>
        <taxon>eudicotyledons</taxon>
        <taxon>Gunneridae</taxon>
        <taxon>Pentapetalae</taxon>
        <taxon>asterids</taxon>
        <taxon>lamiids</taxon>
        <taxon>Lamiales</taxon>
        <taxon>Oleaceae</taxon>
        <taxon>Oleeae</taxon>
        <taxon>Fraxinus</taxon>
    </lineage>
</organism>